<reference evidence="2" key="2">
    <citation type="submission" date="2019-03" db="EMBL/GenBank/DDBJ databases">
        <authorList>
            <person name="Chen S.-C."/>
            <person name="Wu S.-Y."/>
            <person name="Lai M.-C."/>
        </authorList>
    </citation>
    <scope>NUCLEOTIDE SEQUENCE</scope>
    <source>
        <strain evidence="2">ML15</strain>
    </source>
</reference>
<proteinExistence type="predicted"/>
<dbReference type="EMBL" id="CP037968">
    <property type="protein sequence ID" value="QYZ80119.1"/>
    <property type="molecule type" value="Genomic_DNA"/>
</dbReference>
<feature type="transmembrane region" description="Helical" evidence="1">
    <location>
        <begin position="172"/>
        <end position="193"/>
    </location>
</feature>
<keyword evidence="1" id="KW-0812">Transmembrane</keyword>
<feature type="transmembrane region" description="Helical" evidence="1">
    <location>
        <begin position="64"/>
        <end position="87"/>
    </location>
</feature>
<name>A0A8G1A2D7_9EURY</name>
<dbReference type="KEGG" id="mfk:E2N92_12120"/>
<dbReference type="Proteomes" id="UP000826709">
    <property type="component" value="Chromosome"/>
</dbReference>
<feature type="transmembrane region" description="Helical" evidence="1">
    <location>
        <begin position="133"/>
        <end position="151"/>
    </location>
</feature>
<evidence type="ECO:0000313" key="2">
    <source>
        <dbReference type="EMBL" id="QYZ80119.1"/>
    </source>
</evidence>
<keyword evidence="1" id="KW-1133">Transmembrane helix</keyword>
<keyword evidence="1" id="KW-0472">Membrane</keyword>
<evidence type="ECO:0000313" key="3">
    <source>
        <dbReference type="Proteomes" id="UP000826709"/>
    </source>
</evidence>
<gene>
    <name evidence="2" type="ORF">E2N92_12120</name>
</gene>
<accession>A0A8G1A2D7</accession>
<dbReference type="RefSeq" id="WP_220681430.1">
    <property type="nucleotide sequence ID" value="NZ_CP037968.1"/>
</dbReference>
<organism evidence="2 3">
    <name type="scientific">Methanofollis formosanus</name>
    <dbReference type="NCBI Taxonomy" id="299308"/>
    <lineage>
        <taxon>Archaea</taxon>
        <taxon>Methanobacteriati</taxon>
        <taxon>Methanobacteriota</taxon>
        <taxon>Stenosarchaea group</taxon>
        <taxon>Methanomicrobia</taxon>
        <taxon>Methanomicrobiales</taxon>
        <taxon>Methanomicrobiaceae</taxon>
        <taxon>Methanofollis</taxon>
    </lineage>
</organism>
<dbReference type="OrthoDB" id="109986at2157"/>
<keyword evidence="3" id="KW-1185">Reference proteome</keyword>
<sequence length="399" mass="47068">MVSYEDVLKKSDLTDFRISSFLKNRTISNIIKSIPFISLFLANLGILLTFECFLPLFTNLYSRIVVYLIGIFLSYVIIKPYLVLNGIQYVKNYSWRVEDGDSHEKRNYFPKIGILTFIVVIIRNFFFNILNDVFIVVIFWNTYLFVAYTFVKYIHFPFNSWIQLSNNFDLGQFISVMTLIGIISGLFQLYILYYQDNVSKKIGNSINRFLSQCLQNIRPLDFVDFLEENKNSNSTAKKIQNFLRNDEDVLAEYLKQSRRINESNGRRDRLNLNLFSLSSPLSMNSITTFGYLDDYAHLKLNEKEKSDLKKFYEDYMDQKHKEFIEEVKNLDLDEIRIFALSNVTFFDESVASYSNLNFETSYRRNHKEGFGDYLTNYAIDCIFSFFDILLNIDIDPSEK</sequence>
<reference evidence="2" key="1">
    <citation type="journal article" date="2005" name="Int. J. Syst. Evol. Microbiol.">
        <title>Methanofollis formosanus sp. nov., isolated from a fish pond.</title>
        <authorList>
            <person name="Wu S.Y."/>
            <person name="Chen S.C."/>
            <person name="Lai M.C."/>
        </authorList>
    </citation>
    <scope>NUCLEOTIDE SEQUENCE</scope>
    <source>
        <strain evidence="2">ML15</strain>
    </source>
</reference>
<dbReference type="AlphaFoldDB" id="A0A8G1A2D7"/>
<feature type="transmembrane region" description="Helical" evidence="1">
    <location>
        <begin position="108"/>
        <end position="127"/>
    </location>
</feature>
<evidence type="ECO:0000256" key="1">
    <source>
        <dbReference type="SAM" id="Phobius"/>
    </source>
</evidence>
<protein>
    <submittedName>
        <fullName evidence="2">Uncharacterized protein</fullName>
    </submittedName>
</protein>
<feature type="transmembrane region" description="Helical" evidence="1">
    <location>
        <begin position="34"/>
        <end position="58"/>
    </location>
</feature>